<dbReference type="Proteomes" id="UP000828941">
    <property type="component" value="Chromosome 5"/>
</dbReference>
<accession>A0ACB9P5A6</accession>
<keyword evidence="2" id="KW-1185">Reference proteome</keyword>
<proteinExistence type="predicted"/>
<name>A0ACB9P5A6_BAUVA</name>
<protein>
    <submittedName>
        <fullName evidence="1">Uncharacterized protein</fullName>
    </submittedName>
</protein>
<reference evidence="1 2" key="1">
    <citation type="journal article" date="2022" name="DNA Res.">
        <title>Chromosomal-level genome assembly of the orchid tree Bauhinia variegata (Leguminosae; Cercidoideae) supports the allotetraploid origin hypothesis of Bauhinia.</title>
        <authorList>
            <person name="Zhong Y."/>
            <person name="Chen Y."/>
            <person name="Zheng D."/>
            <person name="Pang J."/>
            <person name="Liu Y."/>
            <person name="Luo S."/>
            <person name="Meng S."/>
            <person name="Qian L."/>
            <person name="Wei D."/>
            <person name="Dai S."/>
            <person name="Zhou R."/>
        </authorList>
    </citation>
    <scope>NUCLEOTIDE SEQUENCE [LARGE SCALE GENOMIC DNA]</scope>
    <source>
        <strain evidence="1">BV-YZ2020</strain>
    </source>
</reference>
<dbReference type="EMBL" id="CM039430">
    <property type="protein sequence ID" value="KAI4343710.1"/>
    <property type="molecule type" value="Genomic_DNA"/>
</dbReference>
<evidence type="ECO:0000313" key="1">
    <source>
        <dbReference type="EMBL" id="KAI4343710.1"/>
    </source>
</evidence>
<comment type="caution">
    <text evidence="1">The sequence shown here is derived from an EMBL/GenBank/DDBJ whole genome shotgun (WGS) entry which is preliminary data.</text>
</comment>
<sequence>MELLLFLFLFLFQPFISPIFAVDFLYNSFNGLTNGTNVTLINDARFDNSVIRMTNDSNQYSFGRAFYPTMIRMKPSSNSTNISSFSTSFVFSILPQVSTSPGFGLAFVLSNTTSPPGALASQYFGLFTNATVPAVAPLLAVEFDTGQNPEFNDPDDNHIGIDLNNIVSAKVQSAGYYNSSGGFVPVRMRNGQNIRAWIEFNGTNLEINVTIAPVGVSRPTRPTLTYRDAVIANYVSAEMYVGFSASKTNWVEAQRVLSWSLSDTRTARDINTTNLPVFKPESSSSSLSAGAIAGIVIACVVFVVICASGYFLWWRHKKLKEEEDEIEEWELEYWPHRFSYAELNVTTGEFSKDRLLGSGGFGRVYKGTLPNNTEVAVKCVNHDSNQGLREFMAEISSMGRLQHKNLVQMRGWCRKGNELMLVYDCMPNGSLNKWIFDQPKKLLGWEHRRRVLIDVAEGLNYLHHGWDQVVIHRDIKSSNILLDSDMRGRLGDFGLAKLYQHGEIPNTTRVVGTLGYLAPELATVAAPTSASDVYSFGVVLLEVACGRRPIETTAPEEEVVLIDWVRELYAKGNAVEAADPRIKGEYDVGEMEMVLKLGLACCHPDPQRRPTMKEVIALMVGEEVATAPSDLLSELARGDSDVVLGGGGDDDLGKATPSQATPPVRLE</sequence>
<evidence type="ECO:0000313" key="2">
    <source>
        <dbReference type="Proteomes" id="UP000828941"/>
    </source>
</evidence>
<organism evidence="1 2">
    <name type="scientific">Bauhinia variegata</name>
    <name type="common">Purple orchid tree</name>
    <name type="synonym">Phanera variegata</name>
    <dbReference type="NCBI Taxonomy" id="167791"/>
    <lineage>
        <taxon>Eukaryota</taxon>
        <taxon>Viridiplantae</taxon>
        <taxon>Streptophyta</taxon>
        <taxon>Embryophyta</taxon>
        <taxon>Tracheophyta</taxon>
        <taxon>Spermatophyta</taxon>
        <taxon>Magnoliopsida</taxon>
        <taxon>eudicotyledons</taxon>
        <taxon>Gunneridae</taxon>
        <taxon>Pentapetalae</taxon>
        <taxon>rosids</taxon>
        <taxon>fabids</taxon>
        <taxon>Fabales</taxon>
        <taxon>Fabaceae</taxon>
        <taxon>Cercidoideae</taxon>
        <taxon>Cercideae</taxon>
        <taxon>Bauhiniinae</taxon>
        <taxon>Bauhinia</taxon>
    </lineage>
</organism>
<gene>
    <name evidence="1" type="ORF">L6164_011027</name>
</gene>